<proteinExistence type="inferred from homology"/>
<dbReference type="eggNOG" id="ENOG502SKX1">
    <property type="taxonomic scope" value="Eukaryota"/>
</dbReference>
<sequence length="446" mass="48645">MSTQTTTHTEAASQPKLKFQLADLNNNAKIEKFLEPVANDDYARAVDLIKSRLPHMSQIAALFCVNLGPLQPDLLIDSRSTPATLQTAPGPPPTTDAYLSVRPNMVPRFARGEMEARYALNFGHILIHSGSTRIGVKFLDALSPFAARTTHPKLSTLDLSSLPKPTTSVPQVKADLDRWGYGLVADALTPSELSALRTRLSEQAAGEAAATVAFHDGGDTKPNQRIWCLPNKGACFNELLDTNRVIDDFVFDFCGDDAILFSYTANIVRPGNAPMHMHTDQLSIQPPIRDVAVGLNLMYFLEDVSADNGGTYIMPGSHKGEFAPDDPYRHEEVVCAEGKAGTCLVFESRLWHATGRNVRGEGERPVLLAFFVRSWMRQAEQFVLSVRDEVVQGASDRVKGFMGWRCTGLVGGVQGKWKDGAIVRRPVGDEVVGVLGGEDRSLGDGV</sequence>
<dbReference type="GO" id="GO:0016491">
    <property type="term" value="F:oxidoreductase activity"/>
    <property type="evidence" value="ECO:0007669"/>
    <property type="project" value="UniProtKB-ARBA"/>
</dbReference>
<dbReference type="AlphaFoldDB" id="W2S6D6"/>
<dbReference type="Pfam" id="PF05721">
    <property type="entry name" value="PhyH"/>
    <property type="match status" value="1"/>
</dbReference>
<dbReference type="Gene3D" id="2.60.120.620">
    <property type="entry name" value="q2cbj1_9rhob like domain"/>
    <property type="match status" value="1"/>
</dbReference>
<reference evidence="4 5" key="1">
    <citation type="submission" date="2013-03" db="EMBL/GenBank/DDBJ databases">
        <title>The Genome Sequence of Phialophora europaea CBS 101466.</title>
        <authorList>
            <consortium name="The Broad Institute Genomics Platform"/>
            <person name="Cuomo C."/>
            <person name="de Hoog S."/>
            <person name="Gorbushina A."/>
            <person name="Walker B."/>
            <person name="Young S.K."/>
            <person name="Zeng Q."/>
            <person name="Gargeya S."/>
            <person name="Fitzgerald M."/>
            <person name="Haas B."/>
            <person name="Abouelleil A."/>
            <person name="Allen A.W."/>
            <person name="Alvarado L."/>
            <person name="Arachchi H.M."/>
            <person name="Berlin A.M."/>
            <person name="Chapman S.B."/>
            <person name="Gainer-Dewar J."/>
            <person name="Goldberg J."/>
            <person name="Griggs A."/>
            <person name="Gujja S."/>
            <person name="Hansen M."/>
            <person name="Howarth C."/>
            <person name="Imamovic A."/>
            <person name="Ireland A."/>
            <person name="Larimer J."/>
            <person name="McCowan C."/>
            <person name="Murphy C."/>
            <person name="Pearson M."/>
            <person name="Poon T.W."/>
            <person name="Priest M."/>
            <person name="Roberts A."/>
            <person name="Saif S."/>
            <person name="Shea T."/>
            <person name="Sisk P."/>
            <person name="Sykes S."/>
            <person name="Wortman J."/>
            <person name="Nusbaum C."/>
            <person name="Birren B."/>
        </authorList>
    </citation>
    <scope>NUCLEOTIDE SEQUENCE [LARGE SCALE GENOMIC DNA]</scope>
    <source>
        <strain evidence="4 5">CBS 101466</strain>
    </source>
</reference>
<evidence type="ECO:0000256" key="2">
    <source>
        <dbReference type="ARBA" id="ARBA00005830"/>
    </source>
</evidence>
<accession>W2S6D6</accession>
<evidence type="ECO:0000256" key="3">
    <source>
        <dbReference type="ARBA" id="ARBA00023004"/>
    </source>
</evidence>
<dbReference type="EMBL" id="KI635846">
    <property type="protein sequence ID" value="ETN44190.1"/>
    <property type="molecule type" value="Genomic_DNA"/>
</dbReference>
<dbReference type="GeneID" id="19978079"/>
<evidence type="ECO:0000256" key="1">
    <source>
        <dbReference type="ARBA" id="ARBA00001962"/>
    </source>
</evidence>
<protein>
    <submittedName>
        <fullName evidence="4">Uncharacterized protein</fullName>
    </submittedName>
</protein>
<name>W2S6D6_CYPE1</name>
<evidence type="ECO:0000313" key="4">
    <source>
        <dbReference type="EMBL" id="ETN44190.1"/>
    </source>
</evidence>
<gene>
    <name evidence="4" type="ORF">HMPREF1541_10740</name>
</gene>
<dbReference type="VEuPathDB" id="FungiDB:HMPREF1541_10740"/>
<evidence type="ECO:0000313" key="5">
    <source>
        <dbReference type="Proteomes" id="UP000030752"/>
    </source>
</evidence>
<comment type="cofactor">
    <cofactor evidence="1">
        <name>Fe cation</name>
        <dbReference type="ChEBI" id="CHEBI:24875"/>
    </cofactor>
</comment>
<comment type="similarity">
    <text evidence="2">Belongs to the PhyH family.</text>
</comment>
<dbReference type="Proteomes" id="UP000030752">
    <property type="component" value="Unassembled WGS sequence"/>
</dbReference>
<dbReference type="InterPro" id="IPR008775">
    <property type="entry name" value="Phytyl_CoA_dOase-like"/>
</dbReference>
<organism evidence="4 5">
    <name type="scientific">Cyphellophora europaea (strain CBS 101466)</name>
    <name type="common">Phialophora europaea</name>
    <dbReference type="NCBI Taxonomy" id="1220924"/>
    <lineage>
        <taxon>Eukaryota</taxon>
        <taxon>Fungi</taxon>
        <taxon>Dikarya</taxon>
        <taxon>Ascomycota</taxon>
        <taxon>Pezizomycotina</taxon>
        <taxon>Eurotiomycetes</taxon>
        <taxon>Chaetothyriomycetidae</taxon>
        <taxon>Chaetothyriales</taxon>
        <taxon>Cyphellophoraceae</taxon>
        <taxon>Cyphellophora</taxon>
    </lineage>
</organism>
<dbReference type="PANTHER" id="PTHR20883:SF48">
    <property type="entry name" value="ECTOINE DIOXYGENASE"/>
    <property type="match status" value="1"/>
</dbReference>
<keyword evidence="5" id="KW-1185">Reference proteome</keyword>
<dbReference type="STRING" id="1220924.W2S6D6"/>
<keyword evidence="3" id="KW-0408">Iron</keyword>
<dbReference type="InParanoid" id="W2S6D6"/>
<dbReference type="GO" id="GO:0046872">
    <property type="term" value="F:metal ion binding"/>
    <property type="evidence" value="ECO:0007669"/>
    <property type="project" value="UniProtKB-ARBA"/>
</dbReference>
<dbReference type="HOGENOM" id="CLU_640944_0_0_1"/>
<dbReference type="OrthoDB" id="445007at2759"/>
<dbReference type="RefSeq" id="XP_008713632.1">
    <property type="nucleotide sequence ID" value="XM_008715410.1"/>
</dbReference>
<dbReference type="SUPFAM" id="SSF51197">
    <property type="entry name" value="Clavaminate synthase-like"/>
    <property type="match status" value="1"/>
</dbReference>
<dbReference type="PANTHER" id="PTHR20883">
    <property type="entry name" value="PHYTANOYL-COA DIOXYGENASE DOMAIN CONTAINING 1"/>
    <property type="match status" value="1"/>
</dbReference>